<feature type="domain" description="Phospholipase/carboxylesterase/thioesterase" evidence="3">
    <location>
        <begin position="21"/>
        <end position="215"/>
    </location>
</feature>
<sequence>MTPRDDDLIEAYTRPRVVACTLWLHGLGVNAADMDGIISRMRRSWELGLHHVAPNAPLRPITVNAGRHTRAWFDVTGDPADTPVDREGIEESTRHIHRLLDRERARGIASRHTILGGFSQGGALALHAGLRYPHGLGGIVVLSGELLLADELIHERDPANIHTPVLMIHGRDDPIIPLQEARHGRDLLVESGHPVTWHELPMGHGVLPEEIEIIDAWSYAMLAPAAAEG</sequence>
<dbReference type="Gene3D" id="3.40.50.1820">
    <property type="entry name" value="alpha/beta hydrolase"/>
    <property type="match status" value="1"/>
</dbReference>
<comment type="similarity">
    <text evidence="1">Belongs to the AB hydrolase superfamily. AB hydrolase 2 family.</text>
</comment>
<dbReference type="InterPro" id="IPR003140">
    <property type="entry name" value="PLipase/COase/thioEstase"/>
</dbReference>
<dbReference type="OrthoDB" id="9801763at2"/>
<dbReference type="Proteomes" id="UP000002383">
    <property type="component" value="Chromosome"/>
</dbReference>
<dbReference type="AlphaFoldDB" id="B8GM50"/>
<evidence type="ECO:0000259" key="3">
    <source>
        <dbReference type="Pfam" id="PF02230"/>
    </source>
</evidence>
<dbReference type="RefSeq" id="WP_012639112.1">
    <property type="nucleotide sequence ID" value="NC_011901.1"/>
</dbReference>
<evidence type="ECO:0000256" key="1">
    <source>
        <dbReference type="ARBA" id="ARBA00006499"/>
    </source>
</evidence>
<reference evidence="4 5" key="1">
    <citation type="journal article" date="2011" name="Stand. Genomic Sci.">
        <title>Complete genome sequence of 'Thioalkalivibrio sulfidophilus' HL-EbGr7.</title>
        <authorList>
            <person name="Muyzer G."/>
            <person name="Sorokin D.Y."/>
            <person name="Mavromatis K."/>
            <person name="Lapidus A."/>
            <person name="Clum A."/>
            <person name="Ivanova N."/>
            <person name="Pati A."/>
            <person name="d'Haeseleer P."/>
            <person name="Woyke T."/>
            <person name="Kyrpides N.C."/>
        </authorList>
    </citation>
    <scope>NUCLEOTIDE SEQUENCE [LARGE SCALE GENOMIC DNA]</scope>
    <source>
        <strain evidence="4 5">HL-EbGR7</strain>
    </source>
</reference>
<gene>
    <name evidence="4" type="ordered locus">Tgr7_2561</name>
</gene>
<accession>B8GM50</accession>
<dbReference type="InterPro" id="IPR029058">
    <property type="entry name" value="AB_hydrolase_fold"/>
</dbReference>
<keyword evidence="2" id="KW-0378">Hydrolase</keyword>
<name>B8GM50_THISH</name>
<keyword evidence="5" id="KW-1185">Reference proteome</keyword>
<evidence type="ECO:0000313" key="5">
    <source>
        <dbReference type="Proteomes" id="UP000002383"/>
    </source>
</evidence>
<dbReference type="HOGENOM" id="CLU_049413_3_2_6"/>
<organism evidence="4 5">
    <name type="scientific">Thioalkalivibrio sulfidiphilus (strain HL-EbGR7)</name>
    <dbReference type="NCBI Taxonomy" id="396588"/>
    <lineage>
        <taxon>Bacteria</taxon>
        <taxon>Pseudomonadati</taxon>
        <taxon>Pseudomonadota</taxon>
        <taxon>Gammaproteobacteria</taxon>
        <taxon>Chromatiales</taxon>
        <taxon>Ectothiorhodospiraceae</taxon>
        <taxon>Thioalkalivibrio</taxon>
    </lineage>
</organism>
<dbReference type="KEGG" id="tgr:Tgr7_2561"/>
<dbReference type="SUPFAM" id="SSF53474">
    <property type="entry name" value="alpha/beta-Hydrolases"/>
    <property type="match status" value="1"/>
</dbReference>
<evidence type="ECO:0000313" key="4">
    <source>
        <dbReference type="EMBL" id="ACL73637.1"/>
    </source>
</evidence>
<dbReference type="PANTHER" id="PTHR10655">
    <property type="entry name" value="LYSOPHOSPHOLIPASE-RELATED"/>
    <property type="match status" value="1"/>
</dbReference>
<dbReference type="MEROPS" id="S09.952"/>
<protein>
    <submittedName>
        <fullName evidence="4">Phospholipase/Carboxylesterase</fullName>
    </submittedName>
</protein>
<dbReference type="Pfam" id="PF02230">
    <property type="entry name" value="Abhydrolase_2"/>
    <property type="match status" value="1"/>
</dbReference>
<dbReference type="GO" id="GO:0016787">
    <property type="term" value="F:hydrolase activity"/>
    <property type="evidence" value="ECO:0007669"/>
    <property type="project" value="UniProtKB-KW"/>
</dbReference>
<evidence type="ECO:0000256" key="2">
    <source>
        <dbReference type="ARBA" id="ARBA00022801"/>
    </source>
</evidence>
<dbReference type="InterPro" id="IPR050565">
    <property type="entry name" value="LYPA1-2/EST-like"/>
</dbReference>
<proteinExistence type="inferred from homology"/>
<dbReference type="PANTHER" id="PTHR10655:SF17">
    <property type="entry name" value="LYSOPHOSPHOLIPASE-LIKE PROTEIN 1"/>
    <property type="match status" value="1"/>
</dbReference>
<dbReference type="STRING" id="396588.Tgr7_2561"/>
<dbReference type="eggNOG" id="COG0400">
    <property type="taxonomic scope" value="Bacteria"/>
</dbReference>
<dbReference type="EMBL" id="CP001339">
    <property type="protein sequence ID" value="ACL73637.1"/>
    <property type="molecule type" value="Genomic_DNA"/>
</dbReference>